<protein>
    <submittedName>
        <fullName evidence="2">Uncharacterized protein</fullName>
    </submittedName>
</protein>
<sequence>MKPKFEHGPGPLFALIIIIICMVRWWFVCDSWWAFIAGFIGLWAMSGAIAFCCGMSTKEGAKKMTKGPPSLPWSCVLFMVGGLLTLLLTAFHTVEEEQPPIIDQQNNWS</sequence>
<comment type="caution">
    <text evidence="2">The sequence shown here is derived from an EMBL/GenBank/DDBJ whole genome shotgun (WGS) entry which is preliminary data.</text>
</comment>
<keyword evidence="1" id="KW-0812">Transmembrane</keyword>
<gene>
    <name evidence="2" type="ORF">A2456_00350</name>
</gene>
<evidence type="ECO:0000313" key="3">
    <source>
        <dbReference type="Proteomes" id="UP000178975"/>
    </source>
</evidence>
<feature type="transmembrane region" description="Helical" evidence="1">
    <location>
        <begin position="33"/>
        <end position="54"/>
    </location>
</feature>
<accession>A0A1F6YVY0</accession>
<feature type="transmembrane region" description="Helical" evidence="1">
    <location>
        <begin position="75"/>
        <end position="94"/>
    </location>
</feature>
<evidence type="ECO:0000313" key="2">
    <source>
        <dbReference type="EMBL" id="OGJ10508.1"/>
    </source>
</evidence>
<keyword evidence="1" id="KW-0472">Membrane</keyword>
<dbReference type="Proteomes" id="UP000178975">
    <property type="component" value="Unassembled WGS sequence"/>
</dbReference>
<name>A0A1F6YVY0_9BACT</name>
<reference evidence="2 3" key="1">
    <citation type="journal article" date="2016" name="Nat. Commun.">
        <title>Thousands of microbial genomes shed light on interconnected biogeochemical processes in an aquifer system.</title>
        <authorList>
            <person name="Anantharaman K."/>
            <person name="Brown C.T."/>
            <person name="Hug L.A."/>
            <person name="Sharon I."/>
            <person name="Castelle C.J."/>
            <person name="Probst A.J."/>
            <person name="Thomas B.C."/>
            <person name="Singh A."/>
            <person name="Wilkins M.J."/>
            <person name="Karaoz U."/>
            <person name="Brodie E.L."/>
            <person name="Williams K.H."/>
            <person name="Hubbard S.S."/>
            <person name="Banfield J.F."/>
        </authorList>
    </citation>
    <scope>NUCLEOTIDE SEQUENCE [LARGE SCALE GENOMIC DNA]</scope>
</reference>
<dbReference type="AlphaFoldDB" id="A0A1F6YVY0"/>
<keyword evidence="1" id="KW-1133">Transmembrane helix</keyword>
<evidence type="ECO:0000256" key="1">
    <source>
        <dbReference type="SAM" id="Phobius"/>
    </source>
</evidence>
<dbReference type="EMBL" id="MFWE01000012">
    <property type="protein sequence ID" value="OGJ10508.1"/>
    <property type="molecule type" value="Genomic_DNA"/>
</dbReference>
<organism evidence="2 3">
    <name type="scientific">Candidatus Nomurabacteria bacterium RIFOXYC2_FULL_36_19</name>
    <dbReference type="NCBI Taxonomy" id="1801806"/>
    <lineage>
        <taxon>Bacteria</taxon>
        <taxon>Candidatus Nomuraibacteriota</taxon>
    </lineage>
</organism>
<proteinExistence type="predicted"/>
<feature type="transmembrane region" description="Helical" evidence="1">
    <location>
        <begin position="12"/>
        <end position="27"/>
    </location>
</feature>